<organism evidence="2 3">
    <name type="scientific">Tothia fuscella</name>
    <dbReference type="NCBI Taxonomy" id="1048955"/>
    <lineage>
        <taxon>Eukaryota</taxon>
        <taxon>Fungi</taxon>
        <taxon>Dikarya</taxon>
        <taxon>Ascomycota</taxon>
        <taxon>Pezizomycotina</taxon>
        <taxon>Dothideomycetes</taxon>
        <taxon>Pleosporomycetidae</taxon>
        <taxon>Venturiales</taxon>
        <taxon>Cylindrosympodiaceae</taxon>
        <taxon>Tothia</taxon>
    </lineage>
</organism>
<gene>
    <name evidence="2" type="ORF">EJ08DRAFT_636076</name>
</gene>
<keyword evidence="3" id="KW-1185">Reference proteome</keyword>
<dbReference type="InterPro" id="IPR010730">
    <property type="entry name" value="HET"/>
</dbReference>
<name>A0A9P4TXN0_9PEZI</name>
<proteinExistence type="predicted"/>
<evidence type="ECO:0000313" key="2">
    <source>
        <dbReference type="EMBL" id="KAF2429007.1"/>
    </source>
</evidence>
<evidence type="ECO:0000259" key="1">
    <source>
        <dbReference type="Pfam" id="PF06985"/>
    </source>
</evidence>
<dbReference type="EMBL" id="MU007051">
    <property type="protein sequence ID" value="KAF2429007.1"/>
    <property type="molecule type" value="Genomic_DNA"/>
</dbReference>
<dbReference type="PANTHER" id="PTHR24148:SF73">
    <property type="entry name" value="HET DOMAIN PROTEIN (AFU_ORTHOLOGUE AFUA_8G01020)"/>
    <property type="match status" value="1"/>
</dbReference>
<reference evidence="2" key="1">
    <citation type="journal article" date="2020" name="Stud. Mycol.">
        <title>101 Dothideomycetes genomes: a test case for predicting lifestyles and emergence of pathogens.</title>
        <authorList>
            <person name="Haridas S."/>
            <person name="Albert R."/>
            <person name="Binder M."/>
            <person name="Bloem J."/>
            <person name="Labutti K."/>
            <person name="Salamov A."/>
            <person name="Andreopoulos B."/>
            <person name="Baker S."/>
            <person name="Barry K."/>
            <person name="Bills G."/>
            <person name="Bluhm B."/>
            <person name="Cannon C."/>
            <person name="Castanera R."/>
            <person name="Culley D."/>
            <person name="Daum C."/>
            <person name="Ezra D."/>
            <person name="Gonzalez J."/>
            <person name="Henrissat B."/>
            <person name="Kuo A."/>
            <person name="Liang C."/>
            <person name="Lipzen A."/>
            <person name="Lutzoni F."/>
            <person name="Magnuson J."/>
            <person name="Mondo S."/>
            <person name="Nolan M."/>
            <person name="Ohm R."/>
            <person name="Pangilinan J."/>
            <person name="Park H.-J."/>
            <person name="Ramirez L."/>
            <person name="Alfaro M."/>
            <person name="Sun H."/>
            <person name="Tritt A."/>
            <person name="Yoshinaga Y."/>
            <person name="Zwiers L.-H."/>
            <person name="Turgeon B."/>
            <person name="Goodwin S."/>
            <person name="Spatafora J."/>
            <person name="Crous P."/>
            <person name="Grigoriev I."/>
        </authorList>
    </citation>
    <scope>NUCLEOTIDE SEQUENCE</scope>
    <source>
        <strain evidence="2">CBS 130266</strain>
    </source>
</reference>
<dbReference type="InterPro" id="IPR052895">
    <property type="entry name" value="HetReg/Transcr_Mod"/>
</dbReference>
<feature type="non-terminal residue" evidence="2">
    <location>
        <position position="152"/>
    </location>
</feature>
<dbReference type="AlphaFoldDB" id="A0A9P4TXN0"/>
<dbReference type="PANTHER" id="PTHR24148">
    <property type="entry name" value="ANKYRIN REPEAT DOMAIN-CONTAINING PROTEIN 39 HOMOLOG-RELATED"/>
    <property type="match status" value="1"/>
</dbReference>
<dbReference type="OrthoDB" id="2157530at2759"/>
<protein>
    <submittedName>
        <fullName evidence="2">Heterokaryon incompatibility</fullName>
    </submittedName>
</protein>
<feature type="domain" description="Heterokaryon incompatibility" evidence="1">
    <location>
        <begin position="23"/>
        <end position="148"/>
    </location>
</feature>
<evidence type="ECO:0000313" key="3">
    <source>
        <dbReference type="Proteomes" id="UP000800235"/>
    </source>
</evidence>
<dbReference type="Pfam" id="PF06985">
    <property type="entry name" value="HET"/>
    <property type="match status" value="1"/>
</dbReference>
<sequence length="152" mass="16990">MSGSVVSAVCSIIVADLNDQPAYKCLSYTWGEPTHTGAILLDGAEFPVGQNLFGATTYLSTCPSARISPIWIDEVCINQQDLQERSQQVGMMRRIHSQAEEVLVWLGPATALDSVAIPLTKRLARKELDSIRHFYDRPWFERIWVIQEAVLA</sequence>
<dbReference type="Proteomes" id="UP000800235">
    <property type="component" value="Unassembled WGS sequence"/>
</dbReference>
<accession>A0A9P4TXN0</accession>
<comment type="caution">
    <text evidence="2">The sequence shown here is derived from an EMBL/GenBank/DDBJ whole genome shotgun (WGS) entry which is preliminary data.</text>
</comment>